<organism evidence="3 4">
    <name type="scientific">Phytohabitans aurantiacus</name>
    <dbReference type="NCBI Taxonomy" id="3016789"/>
    <lineage>
        <taxon>Bacteria</taxon>
        <taxon>Bacillati</taxon>
        <taxon>Actinomycetota</taxon>
        <taxon>Actinomycetes</taxon>
        <taxon>Micromonosporales</taxon>
        <taxon>Micromonosporaceae</taxon>
    </lineage>
</organism>
<comment type="caution">
    <text evidence="3">The sequence shown here is derived from an EMBL/GenBank/DDBJ whole genome shotgun (WGS) entry which is preliminary data.</text>
</comment>
<feature type="region of interest" description="Disordered" evidence="2">
    <location>
        <begin position="73"/>
        <end position="99"/>
    </location>
</feature>
<protein>
    <submittedName>
        <fullName evidence="3">Uncharacterized protein</fullName>
    </submittedName>
</protein>
<keyword evidence="1" id="KW-0175">Coiled coil</keyword>
<dbReference type="EMBL" id="BSDI01000029">
    <property type="protein sequence ID" value="GLH99901.1"/>
    <property type="molecule type" value="Genomic_DNA"/>
</dbReference>
<evidence type="ECO:0000313" key="3">
    <source>
        <dbReference type="EMBL" id="GLH99901.1"/>
    </source>
</evidence>
<dbReference type="RefSeq" id="WP_281899865.1">
    <property type="nucleotide sequence ID" value="NZ_BSDI01000029.1"/>
</dbReference>
<sequence>MAEAEAEDGCVEGSLQAAIDALRLDNEYRRLTAGKVRRSEDQILLLVAVRQLVFRFGSWSGFLARRAKIDKKPEPTSDQIAKQRGELSGEMNGRGERPYPKLKATTEIFRVALHGAESAEREAVWALVSCLWKRITGEDVDLPAEGEQNASEDTQITAQQLIMAAVAGQRRAEAAVEEATDERRALAERCVSAETALQAATAREDVLMERIRELDLKSDFLMQENAKHRAARHQLEEVVKRAHEERDAERHAAAAAQAKAVEQAQAAEAYRRVSAKSQHDANAKVERLARMVAWGEAEGRPIDRQILRMSGIELDIFGHADRNQKAICAYLTSRWHIVRYPHPDLPPPIPKGINPELVDRTYNGQGPLPPWEQFVAIVESIGGQLSFIASFYTAVKAQETPVDHLKADFSAIMDHAQIPGLTEEKESSNTGKASAVAPKRWLRLPTFLRLRKIRLRKVDDASQEGAEQPGGNAETAARKSRREAATQRNLYQ</sequence>
<dbReference type="Proteomes" id="UP001144280">
    <property type="component" value="Unassembled WGS sequence"/>
</dbReference>
<accession>A0ABQ5R146</accession>
<feature type="region of interest" description="Disordered" evidence="2">
    <location>
        <begin position="458"/>
        <end position="492"/>
    </location>
</feature>
<evidence type="ECO:0000256" key="2">
    <source>
        <dbReference type="SAM" id="MobiDB-lite"/>
    </source>
</evidence>
<reference evidence="3" key="1">
    <citation type="submission" date="2022-12" db="EMBL/GenBank/DDBJ databases">
        <title>New Phytohabitans aurantiacus sp. RD004123 nov., an actinomycete isolated from soil.</title>
        <authorList>
            <person name="Triningsih D.W."/>
            <person name="Harunari E."/>
            <person name="Igarashi Y."/>
        </authorList>
    </citation>
    <scope>NUCLEOTIDE SEQUENCE</scope>
    <source>
        <strain evidence="3">RD004123</strain>
    </source>
</reference>
<proteinExistence type="predicted"/>
<evidence type="ECO:0000256" key="1">
    <source>
        <dbReference type="SAM" id="Coils"/>
    </source>
</evidence>
<name>A0ABQ5R146_9ACTN</name>
<feature type="coiled-coil region" evidence="1">
    <location>
        <begin position="169"/>
        <end position="196"/>
    </location>
</feature>
<gene>
    <name evidence="3" type="ORF">Pa4123_51770</name>
</gene>
<keyword evidence="4" id="KW-1185">Reference proteome</keyword>
<evidence type="ECO:0000313" key="4">
    <source>
        <dbReference type="Proteomes" id="UP001144280"/>
    </source>
</evidence>